<accession>A0A9P0DYJ4</accession>
<organism evidence="5 6">
    <name type="scientific">Phaedon cochleariae</name>
    <name type="common">Mustard beetle</name>
    <dbReference type="NCBI Taxonomy" id="80249"/>
    <lineage>
        <taxon>Eukaryota</taxon>
        <taxon>Metazoa</taxon>
        <taxon>Ecdysozoa</taxon>
        <taxon>Arthropoda</taxon>
        <taxon>Hexapoda</taxon>
        <taxon>Insecta</taxon>
        <taxon>Pterygota</taxon>
        <taxon>Neoptera</taxon>
        <taxon>Endopterygota</taxon>
        <taxon>Coleoptera</taxon>
        <taxon>Polyphaga</taxon>
        <taxon>Cucujiformia</taxon>
        <taxon>Chrysomeloidea</taxon>
        <taxon>Chrysomelidae</taxon>
        <taxon>Chrysomelinae</taxon>
        <taxon>Chrysomelini</taxon>
        <taxon>Phaedon</taxon>
    </lineage>
</organism>
<dbReference type="Gene3D" id="3.10.100.10">
    <property type="entry name" value="Mannose-Binding Protein A, subunit A"/>
    <property type="match status" value="1"/>
</dbReference>
<dbReference type="GO" id="GO:0005581">
    <property type="term" value="C:collagen trimer"/>
    <property type="evidence" value="ECO:0007669"/>
    <property type="project" value="UniProtKB-KW"/>
</dbReference>
<evidence type="ECO:0000259" key="3">
    <source>
        <dbReference type="Pfam" id="PF06482"/>
    </source>
</evidence>
<name>A0A9P0DYJ4_PHACE</name>
<dbReference type="Pfam" id="PF06482">
    <property type="entry name" value="Endostatin"/>
    <property type="match status" value="1"/>
</dbReference>
<sequence>MGPAGPKGDAGVDGAVGPVGAPGSKGERGERGPPGVAVTVPDGKEHDVVAVKGEKGEMGKRGRRGKPGPVGPAGPPGTLGEIGLPGWMGRPGIPGVPGAKGEKGDITGTKGEKGDAGEKGDRGADGRPGRDGNPGPPGPPPLEDAVRYVPVQGLPGPPGPPGTPGLSITGPKGEPGAPSYGEPVHYSRPGRATASPPLANVPYSDQASTHIVPGAIIVHKREAVARITSASPVGTIAYIVEEEALLVRVNNGWQYIALGAFLPVSTSAPPTTTSRPLFRPPLEASNLISHVAKTTSDASYIRLAALNEPRTGQVHGVRGADYACYREGRRAGLKGTFRALLSSRTQDVSSIVRQADRRLPVANLKGEVIFSSWSEMFSGSGAPFPHPPPAIYSFDGKHVLLDVATFPTPAVWHGALPTGERAPLTATCEGWHSGAGDRVGLAGELEGQLLGQTRRGCDERLVVLCVEATTEVLVQRRRRRRREAEDYRYYGGEGALSEEEYSSLLSSIE</sequence>
<dbReference type="PANTHER" id="PTHR24023">
    <property type="entry name" value="COLLAGEN ALPHA"/>
    <property type="match status" value="1"/>
</dbReference>
<dbReference type="InterPro" id="IPR010515">
    <property type="entry name" value="Collagenase_NC10/endostatin"/>
</dbReference>
<proteinExistence type="predicted"/>
<feature type="domain" description="Collagen type XV/XVIII trimerization" evidence="4">
    <location>
        <begin position="224"/>
        <end position="263"/>
    </location>
</feature>
<dbReference type="Pfam" id="PF01391">
    <property type="entry name" value="Collagen"/>
    <property type="match status" value="1"/>
</dbReference>
<dbReference type="InterPro" id="IPR016187">
    <property type="entry name" value="CTDL_fold"/>
</dbReference>
<evidence type="ECO:0000256" key="1">
    <source>
        <dbReference type="ARBA" id="ARBA00023119"/>
    </source>
</evidence>
<dbReference type="GO" id="GO:0031012">
    <property type="term" value="C:extracellular matrix"/>
    <property type="evidence" value="ECO:0007669"/>
    <property type="project" value="TreeGrafter"/>
</dbReference>
<dbReference type="Proteomes" id="UP001153737">
    <property type="component" value="Chromosome 8"/>
</dbReference>
<dbReference type="InterPro" id="IPR050149">
    <property type="entry name" value="Collagen_superfamily"/>
</dbReference>
<dbReference type="PANTHER" id="PTHR24023:SF1082">
    <property type="entry name" value="COLLAGEN TRIPLE HELIX REPEAT"/>
    <property type="match status" value="1"/>
</dbReference>
<dbReference type="SUPFAM" id="SSF56436">
    <property type="entry name" value="C-type lectin-like"/>
    <property type="match status" value="1"/>
</dbReference>
<dbReference type="EMBL" id="OU896714">
    <property type="protein sequence ID" value="CAH1180546.1"/>
    <property type="molecule type" value="Genomic_DNA"/>
</dbReference>
<evidence type="ECO:0000259" key="4">
    <source>
        <dbReference type="Pfam" id="PF20010"/>
    </source>
</evidence>
<evidence type="ECO:0000313" key="5">
    <source>
        <dbReference type="EMBL" id="CAH1180546.1"/>
    </source>
</evidence>
<dbReference type="GO" id="GO:0030198">
    <property type="term" value="P:extracellular matrix organization"/>
    <property type="evidence" value="ECO:0007669"/>
    <property type="project" value="TreeGrafter"/>
</dbReference>
<feature type="compositionally biased region" description="Basic and acidic residues" evidence="2">
    <location>
        <begin position="42"/>
        <end position="60"/>
    </location>
</feature>
<evidence type="ECO:0000313" key="6">
    <source>
        <dbReference type="Proteomes" id="UP001153737"/>
    </source>
</evidence>
<dbReference type="InterPro" id="IPR045463">
    <property type="entry name" value="XV/XVIII_trimerization_dom"/>
</dbReference>
<feature type="compositionally biased region" description="Basic and acidic residues" evidence="2">
    <location>
        <begin position="100"/>
        <end position="130"/>
    </location>
</feature>
<gene>
    <name evidence="5" type="ORF">PHAECO_LOCUS11619</name>
</gene>
<protein>
    <submittedName>
        <fullName evidence="5">Uncharacterized protein</fullName>
    </submittedName>
</protein>
<dbReference type="AlphaFoldDB" id="A0A9P0DYJ4"/>
<keyword evidence="1" id="KW-0176">Collagen</keyword>
<reference evidence="5" key="2">
    <citation type="submission" date="2022-10" db="EMBL/GenBank/DDBJ databases">
        <authorList>
            <consortium name="ENA_rothamsted_submissions"/>
            <consortium name="culmorum"/>
            <person name="King R."/>
        </authorList>
    </citation>
    <scope>NUCLEOTIDE SEQUENCE</scope>
</reference>
<evidence type="ECO:0000256" key="2">
    <source>
        <dbReference type="SAM" id="MobiDB-lite"/>
    </source>
</evidence>
<dbReference type="InterPro" id="IPR008160">
    <property type="entry name" value="Collagen"/>
</dbReference>
<feature type="compositionally biased region" description="Low complexity" evidence="2">
    <location>
        <begin position="1"/>
        <end position="24"/>
    </location>
</feature>
<dbReference type="Pfam" id="PF20010">
    <property type="entry name" value="Collagen_trimer"/>
    <property type="match status" value="1"/>
</dbReference>
<feature type="domain" description="Collagenase NC10/endostatin" evidence="3">
    <location>
        <begin position="302"/>
        <end position="468"/>
    </location>
</feature>
<keyword evidence="6" id="KW-1185">Reference proteome</keyword>
<dbReference type="InterPro" id="IPR016186">
    <property type="entry name" value="C-type_lectin-like/link_sf"/>
</dbReference>
<dbReference type="GO" id="GO:0005615">
    <property type="term" value="C:extracellular space"/>
    <property type="evidence" value="ECO:0007669"/>
    <property type="project" value="TreeGrafter"/>
</dbReference>
<dbReference type="Gene3D" id="3.40.1620.70">
    <property type="match status" value="1"/>
</dbReference>
<reference evidence="5" key="1">
    <citation type="submission" date="2022-01" db="EMBL/GenBank/DDBJ databases">
        <authorList>
            <person name="King R."/>
        </authorList>
    </citation>
    <scope>NUCLEOTIDE SEQUENCE</scope>
</reference>
<dbReference type="GO" id="GO:0030020">
    <property type="term" value="F:extracellular matrix structural constituent conferring tensile strength"/>
    <property type="evidence" value="ECO:0007669"/>
    <property type="project" value="TreeGrafter"/>
</dbReference>
<feature type="region of interest" description="Disordered" evidence="2">
    <location>
        <begin position="1"/>
        <end position="182"/>
    </location>
</feature>
<dbReference type="OrthoDB" id="5983381at2759"/>